<keyword evidence="8 12" id="KW-0862">Zinc</keyword>
<sequence>MGWIFSYVYDQPDFIIAAALLSSVGAIVSYWYSDAIALSLANAKAIERKTDFPQLFRIVENLCIAAGLPMPKLYVINDTAPNAFATGRDKSHAALAVTAGLLDMMDEREVEGVIAHELSHIGNRDTLLMTAVVILAGLVSVLSDLFLRMQWFGGRRSRDNDREGQNILFLIGIVVSILAPFAAMLIRFAISRRREFLADANAVLITRYPEGLASALEKIRQTGRVSYRASAAIDHLYFTSPFGSDRNKNASAMRQTPWYVTLFSTHPPIEQRIAALKNMAQ</sequence>
<dbReference type="GO" id="GO:0005886">
    <property type="term" value="C:plasma membrane"/>
    <property type="evidence" value="ECO:0007669"/>
    <property type="project" value="UniProtKB-SubCell"/>
</dbReference>
<evidence type="ECO:0000256" key="5">
    <source>
        <dbReference type="ARBA" id="ARBA00022692"/>
    </source>
</evidence>
<dbReference type="CDD" id="cd07340">
    <property type="entry name" value="M48B_Htpx_like"/>
    <property type="match status" value="1"/>
</dbReference>
<dbReference type="EMBL" id="PCXE01000017">
    <property type="protein sequence ID" value="PIR26615.1"/>
    <property type="molecule type" value="Genomic_DNA"/>
</dbReference>
<evidence type="ECO:0000313" key="14">
    <source>
        <dbReference type="EMBL" id="PIR26615.1"/>
    </source>
</evidence>
<comment type="caution">
    <text evidence="14">The sequence shown here is derived from an EMBL/GenBank/DDBJ whole genome shotgun (WGS) entry which is preliminary data.</text>
</comment>
<feature type="active site" evidence="12">
    <location>
        <position position="117"/>
    </location>
</feature>
<feature type="transmembrane region" description="Helical" evidence="12">
    <location>
        <begin position="127"/>
        <end position="147"/>
    </location>
</feature>
<keyword evidence="5 12" id="KW-0812">Transmembrane</keyword>
<accession>A0A2H0PZB3</accession>
<keyword evidence="6 12" id="KW-0479">Metal-binding</keyword>
<evidence type="ECO:0000313" key="15">
    <source>
        <dbReference type="Proteomes" id="UP000236846"/>
    </source>
</evidence>
<reference evidence="14 15" key="1">
    <citation type="submission" date="2017-09" db="EMBL/GenBank/DDBJ databases">
        <title>Depth-based differentiation of microbial function through sediment-hosted aquifers and enrichment of novel symbionts in the deep terrestrial subsurface.</title>
        <authorList>
            <person name="Probst A.J."/>
            <person name="Ladd B."/>
            <person name="Jarett J.K."/>
            <person name="Geller-Mcgrath D.E."/>
            <person name="Sieber C.M."/>
            <person name="Emerson J.B."/>
            <person name="Anantharaman K."/>
            <person name="Thomas B.C."/>
            <person name="Malmstrom R."/>
            <person name="Stieglmeier M."/>
            <person name="Klingl A."/>
            <person name="Woyke T."/>
            <person name="Ryan C.M."/>
            <person name="Banfield J.F."/>
        </authorList>
    </citation>
    <scope>NUCLEOTIDE SEQUENCE [LARGE SCALE GENOMIC DNA]</scope>
    <source>
        <strain evidence="14">CG11_big_fil_rev_8_21_14_0_20_43_10</strain>
    </source>
</reference>
<dbReference type="AlphaFoldDB" id="A0A2H0PZB3"/>
<feature type="binding site" evidence="12">
    <location>
        <position position="120"/>
    </location>
    <ligand>
        <name>Zn(2+)</name>
        <dbReference type="ChEBI" id="CHEBI:29105"/>
        <note>catalytic</note>
    </ligand>
</feature>
<organism evidence="14 15">
    <name type="scientific">Candidatus Brennerbacteria bacterium CG11_big_fil_rev_8_21_14_0_20_43_10</name>
    <dbReference type="NCBI Taxonomy" id="1974523"/>
    <lineage>
        <taxon>Bacteria</taxon>
        <taxon>Candidatus Brenneribacteriota</taxon>
    </lineage>
</organism>
<evidence type="ECO:0000256" key="12">
    <source>
        <dbReference type="HAMAP-Rule" id="MF_00188"/>
    </source>
</evidence>
<evidence type="ECO:0000259" key="13">
    <source>
        <dbReference type="Pfam" id="PF01435"/>
    </source>
</evidence>
<evidence type="ECO:0000256" key="7">
    <source>
        <dbReference type="ARBA" id="ARBA00022801"/>
    </source>
</evidence>
<dbReference type="InterPro" id="IPR022919">
    <property type="entry name" value="Pept_M48_protease_HtpX"/>
</dbReference>
<evidence type="ECO:0000256" key="10">
    <source>
        <dbReference type="ARBA" id="ARBA00023049"/>
    </source>
</evidence>
<evidence type="ECO:0000256" key="8">
    <source>
        <dbReference type="ARBA" id="ARBA00022833"/>
    </source>
</evidence>
<evidence type="ECO:0000256" key="3">
    <source>
        <dbReference type="ARBA" id="ARBA00022475"/>
    </source>
</evidence>
<dbReference type="GO" id="GO:0008270">
    <property type="term" value="F:zinc ion binding"/>
    <property type="evidence" value="ECO:0007669"/>
    <property type="project" value="UniProtKB-UniRule"/>
</dbReference>
<dbReference type="Pfam" id="PF01435">
    <property type="entry name" value="Peptidase_M48"/>
    <property type="match status" value="1"/>
</dbReference>
<feature type="domain" description="Peptidase M48" evidence="13">
    <location>
        <begin position="52"/>
        <end position="279"/>
    </location>
</feature>
<dbReference type="GO" id="GO:0004222">
    <property type="term" value="F:metalloendopeptidase activity"/>
    <property type="evidence" value="ECO:0007669"/>
    <property type="project" value="UniProtKB-UniRule"/>
</dbReference>
<comment type="cofactor">
    <cofactor evidence="12">
        <name>Zn(2+)</name>
        <dbReference type="ChEBI" id="CHEBI:29105"/>
    </cofactor>
    <text evidence="12">Binds 1 zinc ion per subunit.</text>
</comment>
<feature type="transmembrane region" description="Helical" evidence="12">
    <location>
        <begin position="167"/>
        <end position="190"/>
    </location>
</feature>
<feature type="binding site" evidence="12">
    <location>
        <position position="195"/>
    </location>
    <ligand>
        <name>Zn(2+)</name>
        <dbReference type="ChEBI" id="CHEBI:29105"/>
        <note>catalytic</note>
    </ligand>
</feature>
<dbReference type="InterPro" id="IPR001915">
    <property type="entry name" value="Peptidase_M48"/>
</dbReference>
<dbReference type="GO" id="GO:0006508">
    <property type="term" value="P:proteolysis"/>
    <property type="evidence" value="ECO:0007669"/>
    <property type="project" value="UniProtKB-KW"/>
</dbReference>
<keyword evidence="9 12" id="KW-1133">Transmembrane helix</keyword>
<evidence type="ECO:0000256" key="11">
    <source>
        <dbReference type="ARBA" id="ARBA00023136"/>
    </source>
</evidence>
<evidence type="ECO:0000256" key="4">
    <source>
        <dbReference type="ARBA" id="ARBA00022670"/>
    </source>
</evidence>
<comment type="similarity">
    <text evidence="2 12">Belongs to the peptidase M48B family.</text>
</comment>
<comment type="subcellular location">
    <subcellularLocation>
        <location evidence="1 12">Cell membrane</location>
        <topology evidence="1 12">Multi-pass membrane protein</topology>
    </subcellularLocation>
</comment>
<gene>
    <name evidence="12" type="primary">htpX</name>
    <name evidence="14" type="ORF">COV41_00910</name>
</gene>
<dbReference type="PANTHER" id="PTHR43221:SF1">
    <property type="entry name" value="PROTEASE HTPX"/>
    <property type="match status" value="1"/>
</dbReference>
<evidence type="ECO:0000256" key="2">
    <source>
        <dbReference type="ARBA" id="ARBA00009779"/>
    </source>
</evidence>
<evidence type="ECO:0000256" key="1">
    <source>
        <dbReference type="ARBA" id="ARBA00004651"/>
    </source>
</evidence>
<feature type="binding site" evidence="12">
    <location>
        <position position="116"/>
    </location>
    <ligand>
        <name>Zn(2+)</name>
        <dbReference type="ChEBI" id="CHEBI:29105"/>
        <note>catalytic</note>
    </ligand>
</feature>
<dbReference type="PANTHER" id="PTHR43221">
    <property type="entry name" value="PROTEASE HTPX"/>
    <property type="match status" value="1"/>
</dbReference>
<keyword evidence="11 12" id="KW-0472">Membrane</keyword>
<feature type="transmembrane region" description="Helical" evidence="12">
    <location>
        <begin position="14"/>
        <end position="32"/>
    </location>
</feature>
<evidence type="ECO:0000256" key="6">
    <source>
        <dbReference type="ARBA" id="ARBA00022723"/>
    </source>
</evidence>
<keyword evidence="10 12" id="KW-0482">Metalloprotease</keyword>
<dbReference type="Proteomes" id="UP000236846">
    <property type="component" value="Unassembled WGS sequence"/>
</dbReference>
<evidence type="ECO:0000256" key="9">
    <source>
        <dbReference type="ARBA" id="ARBA00022989"/>
    </source>
</evidence>
<dbReference type="EC" id="3.4.24.-" evidence="12"/>
<dbReference type="HAMAP" id="MF_00188">
    <property type="entry name" value="Pept_M48_protease_HtpX"/>
    <property type="match status" value="1"/>
</dbReference>
<dbReference type="InterPro" id="IPR050083">
    <property type="entry name" value="HtpX_protease"/>
</dbReference>
<keyword evidence="4 12" id="KW-0645">Protease</keyword>
<proteinExistence type="inferred from homology"/>
<keyword evidence="7 12" id="KW-0378">Hydrolase</keyword>
<protein>
    <recommendedName>
        <fullName evidence="12">Protease HtpX homolog</fullName>
        <ecNumber evidence="12">3.4.24.-</ecNumber>
    </recommendedName>
</protein>
<name>A0A2H0PZB3_9BACT</name>
<dbReference type="Gene3D" id="3.30.2010.10">
    <property type="entry name" value="Metalloproteases ('zincins'), catalytic domain"/>
    <property type="match status" value="1"/>
</dbReference>
<keyword evidence="3 12" id="KW-1003">Cell membrane</keyword>